<dbReference type="Pfam" id="PF01464">
    <property type="entry name" value="SLT"/>
    <property type="match status" value="1"/>
</dbReference>
<dbReference type="InterPro" id="IPR023346">
    <property type="entry name" value="Lysozyme-like_dom_sf"/>
</dbReference>
<sequence>MPSPRAAIQTLSCLVAALVLTGCSAMSIRPAPGQATAAIAALAPTDENAVPDAAAVPAAPTEALGYAATGPGNLDGLIAHYSEHYRVPESLVRRVIVRESNYNPAARNGPYWGLMQIRHDTARGMGYGGEAGGLLEAETNLRYGVRYLAGAYMVAGGNEDRAVSLYAGGYYYDAKRLGLLEESGLR</sequence>
<proteinExistence type="inferred from homology"/>
<dbReference type="EMBL" id="BSNS01000015">
    <property type="protein sequence ID" value="GLQ56048.1"/>
    <property type="molecule type" value="Genomic_DNA"/>
</dbReference>
<gene>
    <name evidence="4" type="ORF">GCM10010862_33070</name>
</gene>
<dbReference type="Gene3D" id="1.10.530.10">
    <property type="match status" value="1"/>
</dbReference>
<organism evidence="4 5">
    <name type="scientific">Devosia nitrariae</name>
    <dbReference type="NCBI Taxonomy" id="2071872"/>
    <lineage>
        <taxon>Bacteria</taxon>
        <taxon>Pseudomonadati</taxon>
        <taxon>Pseudomonadota</taxon>
        <taxon>Alphaproteobacteria</taxon>
        <taxon>Hyphomicrobiales</taxon>
        <taxon>Devosiaceae</taxon>
        <taxon>Devosia</taxon>
    </lineage>
</organism>
<comment type="caution">
    <text evidence="4">The sequence shown here is derived from an EMBL/GenBank/DDBJ whole genome shotgun (WGS) entry which is preliminary data.</text>
</comment>
<evidence type="ECO:0000256" key="1">
    <source>
        <dbReference type="ARBA" id="ARBA00009387"/>
    </source>
</evidence>
<dbReference type="Proteomes" id="UP001156691">
    <property type="component" value="Unassembled WGS sequence"/>
</dbReference>
<name>A0ABQ5W8J1_9HYPH</name>
<dbReference type="PROSITE" id="PS51257">
    <property type="entry name" value="PROKAR_LIPOPROTEIN"/>
    <property type="match status" value="1"/>
</dbReference>
<feature type="chain" id="PRO_5047165249" description="Transglycosylase SLT domain-containing protein" evidence="2">
    <location>
        <begin position="28"/>
        <end position="186"/>
    </location>
</feature>
<evidence type="ECO:0000259" key="3">
    <source>
        <dbReference type="Pfam" id="PF01464"/>
    </source>
</evidence>
<evidence type="ECO:0000256" key="2">
    <source>
        <dbReference type="SAM" id="SignalP"/>
    </source>
</evidence>
<dbReference type="SUPFAM" id="SSF53955">
    <property type="entry name" value="Lysozyme-like"/>
    <property type="match status" value="1"/>
</dbReference>
<reference evidence="5" key="1">
    <citation type="journal article" date="2019" name="Int. J. Syst. Evol. Microbiol.">
        <title>The Global Catalogue of Microorganisms (GCM) 10K type strain sequencing project: providing services to taxonomists for standard genome sequencing and annotation.</title>
        <authorList>
            <consortium name="The Broad Institute Genomics Platform"/>
            <consortium name="The Broad Institute Genome Sequencing Center for Infectious Disease"/>
            <person name="Wu L."/>
            <person name="Ma J."/>
        </authorList>
    </citation>
    <scope>NUCLEOTIDE SEQUENCE [LARGE SCALE GENOMIC DNA]</scope>
    <source>
        <strain evidence="5">NBRC 112416</strain>
    </source>
</reference>
<dbReference type="InterPro" id="IPR008258">
    <property type="entry name" value="Transglycosylase_SLT_dom_1"/>
</dbReference>
<accession>A0ABQ5W8J1</accession>
<feature type="signal peptide" evidence="2">
    <location>
        <begin position="1"/>
        <end position="27"/>
    </location>
</feature>
<evidence type="ECO:0000313" key="4">
    <source>
        <dbReference type="EMBL" id="GLQ56048.1"/>
    </source>
</evidence>
<keyword evidence="5" id="KW-1185">Reference proteome</keyword>
<comment type="similarity">
    <text evidence="1">Belongs to the virb1 family.</text>
</comment>
<evidence type="ECO:0000313" key="5">
    <source>
        <dbReference type="Proteomes" id="UP001156691"/>
    </source>
</evidence>
<protein>
    <recommendedName>
        <fullName evidence="3">Transglycosylase SLT domain-containing protein</fullName>
    </recommendedName>
</protein>
<feature type="domain" description="Transglycosylase SLT" evidence="3">
    <location>
        <begin position="77"/>
        <end position="170"/>
    </location>
</feature>
<keyword evidence="2" id="KW-0732">Signal</keyword>